<proteinExistence type="inferred from homology"/>
<feature type="compositionally biased region" description="Low complexity" evidence="14">
    <location>
        <begin position="1046"/>
        <end position="1056"/>
    </location>
</feature>
<feature type="compositionally biased region" description="Pro residues" evidence="14">
    <location>
        <begin position="674"/>
        <end position="688"/>
    </location>
</feature>
<feature type="binding site" evidence="13">
    <location>
        <position position="50"/>
    </location>
    <ligand>
        <name>ATP</name>
        <dbReference type="ChEBI" id="CHEBI:30616"/>
    </ligand>
</feature>
<keyword evidence="8 17" id="KW-0418">Kinase</keyword>
<feature type="region of interest" description="Disordered" evidence="14">
    <location>
        <begin position="801"/>
        <end position="1103"/>
    </location>
</feature>
<reference evidence="17" key="1">
    <citation type="submission" date="2025-08" db="UniProtKB">
        <authorList>
            <consortium name="RefSeq"/>
        </authorList>
    </citation>
    <scope>IDENTIFICATION</scope>
</reference>
<evidence type="ECO:0000313" key="16">
    <source>
        <dbReference type="Proteomes" id="UP000515152"/>
    </source>
</evidence>
<dbReference type="InterPro" id="IPR050235">
    <property type="entry name" value="CK1_Ser-Thr_kinase"/>
</dbReference>
<feature type="region of interest" description="Disordered" evidence="14">
    <location>
        <begin position="726"/>
        <end position="781"/>
    </location>
</feature>
<evidence type="ECO:0000256" key="1">
    <source>
        <dbReference type="ARBA" id="ARBA00004496"/>
    </source>
</evidence>
<dbReference type="RefSeq" id="XP_031436206.1">
    <property type="nucleotide sequence ID" value="XM_031580346.2"/>
</dbReference>
<keyword evidence="9 13" id="KW-0067">ATP-binding</keyword>
<comment type="catalytic activity">
    <reaction evidence="11">
        <text>L-seryl-[protein] + ATP = O-phospho-L-seryl-[protein] + ADP + H(+)</text>
        <dbReference type="Rhea" id="RHEA:17989"/>
        <dbReference type="Rhea" id="RHEA-COMP:9863"/>
        <dbReference type="Rhea" id="RHEA-COMP:11604"/>
        <dbReference type="ChEBI" id="CHEBI:15378"/>
        <dbReference type="ChEBI" id="CHEBI:29999"/>
        <dbReference type="ChEBI" id="CHEBI:30616"/>
        <dbReference type="ChEBI" id="CHEBI:83421"/>
        <dbReference type="ChEBI" id="CHEBI:456216"/>
        <dbReference type="EC" id="2.7.11.1"/>
    </reaction>
</comment>
<evidence type="ECO:0000313" key="17">
    <source>
        <dbReference type="RefSeq" id="XP_031436206.1"/>
    </source>
</evidence>
<dbReference type="EC" id="2.7.11.1" evidence="2"/>
<dbReference type="InterPro" id="IPR017441">
    <property type="entry name" value="Protein_kinase_ATP_BS"/>
</dbReference>
<feature type="region of interest" description="Disordered" evidence="14">
    <location>
        <begin position="349"/>
        <end position="381"/>
    </location>
</feature>
<feature type="compositionally biased region" description="Low complexity" evidence="14">
    <location>
        <begin position="924"/>
        <end position="937"/>
    </location>
</feature>
<gene>
    <name evidence="17" type="primary">ttbk2a</name>
</gene>
<evidence type="ECO:0000256" key="12">
    <source>
        <dbReference type="ARBA" id="ARBA00061588"/>
    </source>
</evidence>
<feature type="compositionally biased region" description="Basic residues" evidence="14">
    <location>
        <begin position="726"/>
        <end position="740"/>
    </location>
</feature>
<dbReference type="GO" id="GO:0005737">
    <property type="term" value="C:cytoplasm"/>
    <property type="evidence" value="ECO:0007669"/>
    <property type="project" value="UniProtKB-SubCell"/>
</dbReference>
<evidence type="ECO:0000256" key="13">
    <source>
        <dbReference type="PROSITE-ProRule" id="PRU10141"/>
    </source>
</evidence>
<evidence type="ECO:0000256" key="6">
    <source>
        <dbReference type="ARBA" id="ARBA00022679"/>
    </source>
</evidence>
<dbReference type="SMART" id="SM00220">
    <property type="entry name" value="S_TKc"/>
    <property type="match status" value="1"/>
</dbReference>
<dbReference type="KEGG" id="char:105909421"/>
<keyword evidence="4" id="KW-0723">Serine/threonine-protein kinase</keyword>
<evidence type="ECO:0000256" key="4">
    <source>
        <dbReference type="ARBA" id="ARBA00022527"/>
    </source>
</evidence>
<feature type="region of interest" description="Disordered" evidence="14">
    <location>
        <begin position="1132"/>
        <end position="1241"/>
    </location>
</feature>
<organism evidence="16 17">
    <name type="scientific">Clupea harengus</name>
    <name type="common">Atlantic herring</name>
    <dbReference type="NCBI Taxonomy" id="7950"/>
    <lineage>
        <taxon>Eukaryota</taxon>
        <taxon>Metazoa</taxon>
        <taxon>Chordata</taxon>
        <taxon>Craniata</taxon>
        <taxon>Vertebrata</taxon>
        <taxon>Euteleostomi</taxon>
        <taxon>Actinopterygii</taxon>
        <taxon>Neopterygii</taxon>
        <taxon>Teleostei</taxon>
        <taxon>Clupei</taxon>
        <taxon>Clupeiformes</taxon>
        <taxon>Clupeoidei</taxon>
        <taxon>Clupeidae</taxon>
        <taxon>Clupea</taxon>
    </lineage>
</organism>
<comment type="subcellular location">
    <subcellularLocation>
        <location evidence="1">Cytoplasm</location>
    </subcellularLocation>
</comment>
<feature type="compositionally biased region" description="Low complexity" evidence="14">
    <location>
        <begin position="957"/>
        <end position="983"/>
    </location>
</feature>
<feature type="region of interest" description="Disordered" evidence="14">
    <location>
        <begin position="599"/>
        <end position="713"/>
    </location>
</feature>
<dbReference type="OrthoDB" id="5979581at2759"/>
<dbReference type="Gene3D" id="1.10.510.10">
    <property type="entry name" value="Transferase(Phosphotransferase) domain 1"/>
    <property type="match status" value="1"/>
</dbReference>
<keyword evidence="3" id="KW-0963">Cytoplasm</keyword>
<feature type="compositionally biased region" description="Low complexity" evidence="14">
    <location>
        <begin position="741"/>
        <end position="765"/>
    </location>
</feature>
<dbReference type="PANTHER" id="PTHR11909">
    <property type="entry name" value="CASEIN KINASE-RELATED"/>
    <property type="match status" value="1"/>
</dbReference>
<dbReference type="AlphaFoldDB" id="A0A6P8GG03"/>
<feature type="compositionally biased region" description="Basic residues" evidence="14">
    <location>
        <begin position="1204"/>
        <end position="1214"/>
    </location>
</feature>
<dbReference type="PROSITE" id="PS00107">
    <property type="entry name" value="PROTEIN_KINASE_ATP"/>
    <property type="match status" value="1"/>
</dbReference>
<feature type="compositionally biased region" description="Low complexity" evidence="14">
    <location>
        <begin position="1186"/>
        <end position="1197"/>
    </location>
</feature>
<evidence type="ECO:0000259" key="15">
    <source>
        <dbReference type="PROSITE" id="PS50011"/>
    </source>
</evidence>
<feature type="compositionally biased region" description="Low complexity" evidence="14">
    <location>
        <begin position="1161"/>
        <end position="1179"/>
    </location>
</feature>
<dbReference type="GO" id="GO:0015630">
    <property type="term" value="C:microtubule cytoskeleton"/>
    <property type="evidence" value="ECO:0007669"/>
    <property type="project" value="UniProtKB-ARBA"/>
</dbReference>
<dbReference type="Pfam" id="PF00069">
    <property type="entry name" value="Pkinase"/>
    <property type="match status" value="1"/>
</dbReference>
<dbReference type="PROSITE" id="PS50011">
    <property type="entry name" value="PROTEIN_KINASE_DOM"/>
    <property type="match status" value="1"/>
</dbReference>
<evidence type="ECO:0000256" key="2">
    <source>
        <dbReference type="ARBA" id="ARBA00012513"/>
    </source>
</evidence>
<dbReference type="FunFam" id="1.10.510.10:FF:000167">
    <property type="entry name" value="Tau tubulin kinase 1"/>
    <property type="match status" value="1"/>
</dbReference>
<feature type="compositionally biased region" description="Polar residues" evidence="14">
    <location>
        <begin position="626"/>
        <end position="645"/>
    </location>
</feature>
<keyword evidence="5" id="KW-0597">Phosphoprotein</keyword>
<comment type="similarity">
    <text evidence="12">Belongs to the protein kinase superfamily. CK1 Ser/Thr protein kinase family.</text>
</comment>
<evidence type="ECO:0000256" key="10">
    <source>
        <dbReference type="ARBA" id="ARBA00047899"/>
    </source>
</evidence>
<evidence type="ECO:0000256" key="9">
    <source>
        <dbReference type="ARBA" id="ARBA00022840"/>
    </source>
</evidence>
<evidence type="ECO:0000256" key="14">
    <source>
        <dbReference type="SAM" id="MobiDB-lite"/>
    </source>
</evidence>
<sequence>MSGGTEQTDILTAAILVKERWKVLKKIGGGGFGEIYEALDLLTRSSVALKVESAQQPKQVLKMEVAVLKKLQGKNHVCRFVGCGRNDRFNYVVMELQGRNLADLRRSMSRGTFSVSTTLRLGRQMLDAIESIHSVGFLHRDIKPSNFAMGRFPSTCRTCYMLDFGLARQFTNSCQEVRPPRPMAGFRGTVRYASVNAHKNKEMGRHDDLWSLFYMLVEFLVGQLPWRKIKDKEQVGKLKDTYDNRLMLKHLPAEFTIFLEHISTLDYFTKPDYELLMSVFENSMKTYAVVENDPYDWERINTDSSQTVNTTNATPQHHTRLTPAHMGMANASLLPGDLLKDLLKENTDEPLQDEQLSDGENNPPLLDRYPGSPGQPTNQQEPDVWEELDRNCNHLRPTALKTGKEDEQNQNQGNLSLHTVHSLASPVKIGSDASPSDAPLLRKLRNLHSLDLEKRLTLEPKPSTERFLDACEAKQQAGNTTDKPSVHSQGLAVLSNGGPADRIWHYDEEVLSGGGSAKRGSPGSPAGQGEGAASSSFVALNLSLGRGDANSHDWVMVEAPSNLQERGSISGGLATGAKVTISPSEEGEVDELEVLQPHQESPAQGAGDGPGDGAVCLQGEPRADQQELSVETASTMPPVTPTSPANGLPEEALLQFPTSPPSPLEEAVLQQPCGPLPLPQRSPSPHTSPHPTLSDPLRRRPCVPRGAGLCRSRSVDPQHLHHNLNHHHHHQQLQPHHHQHPSSCSSSSSASLLPPSPGTSSGHGLRSPGHRKLPAIPAGASNSKIPSVIRITRAQLQQLNAQRLATHSSPPASNTSPHCPLVDKNENGNNSAQDRPATPSTPPTPQERCPRSACSTPEGDPPPNEDPSHPRGAGSMPSLVSPRSSPHPPCSPVPPNGHFSPPPMNAEDGVSEEGHLRVDADTGTPPTHEQQVQQQEETPPEEVEKSRSSLIPRPKLSRIPVPSSLLLSSPTSATTPTGSAKQKLLLKKAHQHQGATLLSPSRSPSLSQRCIAPQPASSSPATADRSQDEESLQGVSVSDRQGDEAPSLSSSSGPLSRKSRIPRPLRSEGSPAAPESRSSQFVPRPPPGKPPSRPSIDGRLRRYRIRAGSGGDSELLSCLAHLMQSNMSMSPTGRLLRSCSPHLGRSSPRLMSGAHPHHRSSSASPRSASSLQRSASSSPPSRPGRSRSPPSHSSSASPPGPNGHRSHLQPRHLHGYLTQRGKAGCGHVHSRDAKCSSKLSR</sequence>
<dbReference type="InterPro" id="IPR000719">
    <property type="entry name" value="Prot_kinase_dom"/>
</dbReference>
<keyword evidence="16" id="KW-1185">Reference proteome</keyword>
<evidence type="ECO:0000256" key="7">
    <source>
        <dbReference type="ARBA" id="ARBA00022741"/>
    </source>
</evidence>
<feature type="compositionally biased region" description="Polar residues" evidence="14">
    <location>
        <begin position="806"/>
        <end position="817"/>
    </location>
</feature>
<dbReference type="SUPFAM" id="SSF56112">
    <property type="entry name" value="Protein kinase-like (PK-like)"/>
    <property type="match status" value="1"/>
</dbReference>
<protein>
    <recommendedName>
        <fullName evidence="2">non-specific serine/threonine protein kinase</fullName>
        <ecNumber evidence="2">2.7.11.1</ecNumber>
    </recommendedName>
</protein>
<feature type="compositionally biased region" description="Low complexity" evidence="14">
    <location>
        <begin position="997"/>
        <end position="1021"/>
    </location>
</feature>
<dbReference type="GO" id="GO:0005524">
    <property type="term" value="F:ATP binding"/>
    <property type="evidence" value="ECO:0007669"/>
    <property type="project" value="UniProtKB-UniRule"/>
</dbReference>
<dbReference type="GO" id="GO:0004674">
    <property type="term" value="F:protein serine/threonine kinase activity"/>
    <property type="evidence" value="ECO:0007669"/>
    <property type="project" value="UniProtKB-KW"/>
</dbReference>
<dbReference type="FunFam" id="3.30.200.20:FF:000358">
    <property type="entry name" value="Tau tubulin kinase 2b"/>
    <property type="match status" value="1"/>
</dbReference>
<name>A0A6P8GG03_CLUHA</name>
<evidence type="ECO:0000256" key="8">
    <source>
        <dbReference type="ARBA" id="ARBA00022777"/>
    </source>
</evidence>
<dbReference type="Proteomes" id="UP000515152">
    <property type="component" value="Chromosome 14"/>
</dbReference>
<feature type="compositionally biased region" description="Pro residues" evidence="14">
    <location>
        <begin position="885"/>
        <end position="904"/>
    </location>
</feature>
<evidence type="ECO:0000256" key="5">
    <source>
        <dbReference type="ARBA" id="ARBA00022553"/>
    </source>
</evidence>
<keyword evidence="6" id="KW-0808">Transferase</keyword>
<dbReference type="InterPro" id="IPR011009">
    <property type="entry name" value="Kinase-like_dom_sf"/>
</dbReference>
<accession>A0A6P8GG03</accession>
<comment type="catalytic activity">
    <reaction evidence="10">
        <text>L-threonyl-[protein] + ATP = O-phospho-L-threonyl-[protein] + ADP + H(+)</text>
        <dbReference type="Rhea" id="RHEA:46608"/>
        <dbReference type="Rhea" id="RHEA-COMP:11060"/>
        <dbReference type="Rhea" id="RHEA-COMP:11605"/>
        <dbReference type="ChEBI" id="CHEBI:15378"/>
        <dbReference type="ChEBI" id="CHEBI:30013"/>
        <dbReference type="ChEBI" id="CHEBI:30616"/>
        <dbReference type="ChEBI" id="CHEBI:61977"/>
        <dbReference type="ChEBI" id="CHEBI:456216"/>
        <dbReference type="EC" id="2.7.11.1"/>
    </reaction>
</comment>
<keyword evidence="7 13" id="KW-0547">Nucleotide-binding</keyword>
<evidence type="ECO:0000256" key="3">
    <source>
        <dbReference type="ARBA" id="ARBA00022490"/>
    </source>
</evidence>
<dbReference type="CTD" id="100331590"/>
<feature type="region of interest" description="Disordered" evidence="14">
    <location>
        <begin position="513"/>
        <end position="532"/>
    </location>
</feature>
<evidence type="ECO:0000256" key="11">
    <source>
        <dbReference type="ARBA" id="ARBA00048679"/>
    </source>
</evidence>
<dbReference type="GeneID" id="105909421"/>
<feature type="compositionally biased region" description="Pro residues" evidence="14">
    <location>
        <begin position="1083"/>
        <end position="1093"/>
    </location>
</feature>
<feature type="domain" description="Protein kinase" evidence="15">
    <location>
        <begin position="21"/>
        <end position="290"/>
    </location>
</feature>